<reference evidence="3" key="1">
    <citation type="journal article" date="2014" name="Int. J. Syst. Evol. Microbiol.">
        <title>Complete genome sequence of Corynebacterium casei LMG S-19264T (=DSM 44701T), isolated from a smear-ripened cheese.</title>
        <authorList>
            <consortium name="US DOE Joint Genome Institute (JGI-PGF)"/>
            <person name="Walter F."/>
            <person name="Albersmeier A."/>
            <person name="Kalinowski J."/>
            <person name="Ruckert C."/>
        </authorList>
    </citation>
    <scope>NUCLEOTIDE SEQUENCE</scope>
    <source>
        <strain evidence="3">CGMCC 1.12785</strain>
    </source>
</reference>
<gene>
    <name evidence="3" type="ORF">GCM10011333_24910</name>
</gene>
<comment type="caution">
    <text evidence="3">The sequence shown here is derived from an EMBL/GenBank/DDBJ whole genome shotgun (WGS) entry which is preliminary data.</text>
</comment>
<dbReference type="Gene3D" id="2.40.390.10">
    <property type="entry name" value="CV3147-like"/>
    <property type="match status" value="1"/>
</dbReference>
<dbReference type="Pfam" id="PF20906">
    <property type="entry name" value="S-Me-THD_C"/>
    <property type="match status" value="1"/>
</dbReference>
<dbReference type="Proteomes" id="UP000616114">
    <property type="component" value="Unassembled WGS sequence"/>
</dbReference>
<dbReference type="InterPro" id="IPR024071">
    <property type="entry name" value="S-Me-THD_C_sf"/>
</dbReference>
<evidence type="ECO:0000259" key="2">
    <source>
        <dbReference type="Pfam" id="PF20906"/>
    </source>
</evidence>
<dbReference type="EMBL" id="BMFY01000011">
    <property type="protein sequence ID" value="GGA20828.1"/>
    <property type="molecule type" value="Genomic_DNA"/>
</dbReference>
<dbReference type="InterPro" id="IPR048350">
    <property type="entry name" value="S-Me-THD-like_C"/>
</dbReference>
<dbReference type="Gene3D" id="3.40.1610.10">
    <property type="entry name" value="CV3147-like domain"/>
    <property type="match status" value="1"/>
</dbReference>
<dbReference type="AlphaFoldDB" id="A0A8J2TZK3"/>
<evidence type="ECO:0008006" key="5">
    <source>
        <dbReference type="Google" id="ProtNLM"/>
    </source>
</evidence>
<reference evidence="3" key="2">
    <citation type="submission" date="2020-09" db="EMBL/GenBank/DDBJ databases">
        <authorList>
            <person name="Sun Q."/>
            <person name="Zhou Y."/>
        </authorList>
    </citation>
    <scope>NUCLEOTIDE SEQUENCE</scope>
    <source>
        <strain evidence="3">CGMCC 1.12785</strain>
    </source>
</reference>
<dbReference type="InterPro" id="IPR010318">
    <property type="entry name" value="S-Me-THD_N"/>
</dbReference>
<evidence type="ECO:0000313" key="4">
    <source>
        <dbReference type="Proteomes" id="UP000616114"/>
    </source>
</evidence>
<sequence>MSGLQRIGTADIEPIALGATLLGTGGGGDPHVGALTARRLIRERGEVPVRPAESLTAEDFVVPIGMIGAPSVANESIASLDEFTGVLDALREATGRVPTALMPIEIGGGNSLVPIAAAAAAGLPVVDADAMGRAFPEAQMVTFHLAGYGPGTAAMVDHLGNRVVLDAVSGPWSERLARAVTVEMGGTATMCDYAYPGDVTRECAIPGTLSLAHSLGKALTDNDVRGGERLQGLLRRLDGHLLFEGKIVHLDRRFSAGFTRGEAQLEGLGDHRGQELTIRFQNEFLIAHRDGALAAVTPDLIAVLDQVTSAPVTTENLAYGARVHVIAMPCDERWRTPRGIAEAGPAHFGYQEEYRPVEELAGTAAMSTRQEAR</sequence>
<name>A0A8J2TZK3_9MICO</name>
<dbReference type="RefSeq" id="WP_188551218.1">
    <property type="nucleotide sequence ID" value="NZ_BMFY01000011.1"/>
</dbReference>
<keyword evidence="4" id="KW-1185">Reference proteome</keyword>
<feature type="domain" description="S-Me-THD-like C-terminal" evidence="2">
    <location>
        <begin position="172"/>
        <end position="357"/>
    </location>
</feature>
<evidence type="ECO:0000313" key="3">
    <source>
        <dbReference type="EMBL" id="GGA20828.1"/>
    </source>
</evidence>
<dbReference type="SUPFAM" id="SSF160991">
    <property type="entry name" value="CV3147-like"/>
    <property type="match status" value="1"/>
</dbReference>
<proteinExistence type="predicted"/>
<dbReference type="Pfam" id="PF06032">
    <property type="entry name" value="S-Me-THD_N"/>
    <property type="match status" value="1"/>
</dbReference>
<evidence type="ECO:0000259" key="1">
    <source>
        <dbReference type="Pfam" id="PF06032"/>
    </source>
</evidence>
<protein>
    <recommendedName>
        <fullName evidence="5">DUF917 domain-containing protein</fullName>
    </recommendedName>
</protein>
<accession>A0A8J2TZK3</accession>
<organism evidence="3 4">
    <name type="scientific">Sediminivirga luteola</name>
    <dbReference type="NCBI Taxonomy" id="1774748"/>
    <lineage>
        <taxon>Bacteria</taxon>
        <taxon>Bacillati</taxon>
        <taxon>Actinomycetota</taxon>
        <taxon>Actinomycetes</taxon>
        <taxon>Micrococcales</taxon>
        <taxon>Brevibacteriaceae</taxon>
        <taxon>Sediminivirga</taxon>
    </lineage>
</organism>
<feature type="domain" description="S-Me-THD N-terminal" evidence="1">
    <location>
        <begin position="11"/>
        <end position="166"/>
    </location>
</feature>
<dbReference type="InterPro" id="IPR027479">
    <property type="entry name" value="S-Me-THD_N_sf"/>
</dbReference>